<dbReference type="EMBL" id="BAAAUF010000002">
    <property type="protein sequence ID" value="GAA3025664.1"/>
    <property type="molecule type" value="Genomic_DNA"/>
</dbReference>
<keyword evidence="3" id="KW-1185">Reference proteome</keyword>
<feature type="compositionally biased region" description="Basic and acidic residues" evidence="1">
    <location>
        <begin position="174"/>
        <end position="184"/>
    </location>
</feature>
<protein>
    <recommendedName>
        <fullName evidence="4">Transposase</fullName>
    </recommendedName>
</protein>
<feature type="region of interest" description="Disordered" evidence="1">
    <location>
        <begin position="171"/>
        <end position="208"/>
    </location>
</feature>
<feature type="compositionally biased region" description="Low complexity" evidence="1">
    <location>
        <begin position="187"/>
        <end position="208"/>
    </location>
</feature>
<name>A0ABP6KZG7_9ACTN</name>
<dbReference type="Pfam" id="PF13565">
    <property type="entry name" value="HTH_32"/>
    <property type="match status" value="1"/>
</dbReference>
<comment type="caution">
    <text evidence="2">The sequence shown here is derived from an EMBL/GenBank/DDBJ whole genome shotgun (WGS) entry which is preliminary data.</text>
</comment>
<evidence type="ECO:0000313" key="3">
    <source>
        <dbReference type="Proteomes" id="UP001501532"/>
    </source>
</evidence>
<organism evidence="2 3">
    <name type="scientific">Streptomyces glomeratus</name>
    <dbReference type="NCBI Taxonomy" id="284452"/>
    <lineage>
        <taxon>Bacteria</taxon>
        <taxon>Bacillati</taxon>
        <taxon>Actinomycetota</taxon>
        <taxon>Actinomycetes</taxon>
        <taxon>Kitasatosporales</taxon>
        <taxon>Streptomycetaceae</taxon>
        <taxon>Streptomyces</taxon>
    </lineage>
</organism>
<dbReference type="SUPFAM" id="SSF46689">
    <property type="entry name" value="Homeodomain-like"/>
    <property type="match status" value="1"/>
</dbReference>
<dbReference type="Proteomes" id="UP001501532">
    <property type="component" value="Unassembled WGS sequence"/>
</dbReference>
<evidence type="ECO:0008006" key="4">
    <source>
        <dbReference type="Google" id="ProtNLM"/>
    </source>
</evidence>
<gene>
    <name evidence="2" type="ORF">GCM10010448_04390</name>
</gene>
<reference evidence="3" key="1">
    <citation type="journal article" date="2019" name="Int. J. Syst. Evol. Microbiol.">
        <title>The Global Catalogue of Microorganisms (GCM) 10K type strain sequencing project: providing services to taxonomists for standard genome sequencing and annotation.</title>
        <authorList>
            <consortium name="The Broad Institute Genomics Platform"/>
            <consortium name="The Broad Institute Genome Sequencing Center for Infectious Disease"/>
            <person name="Wu L."/>
            <person name="Ma J."/>
        </authorList>
    </citation>
    <scope>NUCLEOTIDE SEQUENCE [LARGE SCALE GENOMIC DNA]</scope>
    <source>
        <strain evidence="3">JCM 9091</strain>
    </source>
</reference>
<sequence>MLGGGCWVMVLRARPGRDEGEQAVVHRLAAARKAPKALVERCRMVELSWDDWLVPQIADEVRCSPKTVRRWLHRFNRSGLEGLEDLGGQGRKRRITEAERSRIIAMVKQTPSGRLEVQPSNEMWAAGESGPSEWTLDALAAAARDRGIEISRSQVRRILLAEGVRWRRTRSWTRSRDADFEGKGRGSSSSAPARPAARRSSAPTSSAR</sequence>
<accession>A0ABP6KZG7</accession>
<proteinExistence type="predicted"/>
<dbReference type="InterPro" id="IPR009057">
    <property type="entry name" value="Homeodomain-like_sf"/>
</dbReference>
<evidence type="ECO:0000256" key="1">
    <source>
        <dbReference type="SAM" id="MobiDB-lite"/>
    </source>
</evidence>
<evidence type="ECO:0000313" key="2">
    <source>
        <dbReference type="EMBL" id="GAA3025664.1"/>
    </source>
</evidence>